<dbReference type="InterPro" id="IPR006134">
    <property type="entry name" value="DNA-dir_DNA_pol_B_multi_dom"/>
</dbReference>
<reference evidence="9 10" key="1">
    <citation type="submission" date="2017-07" db="EMBL/GenBank/DDBJ databases">
        <title>Leptospira spp. isolated from tropical soils.</title>
        <authorList>
            <person name="Thibeaux R."/>
            <person name="Iraola G."/>
            <person name="Ferres I."/>
            <person name="Bierque E."/>
            <person name="Girault D."/>
            <person name="Soupe-Gilbert M.-E."/>
            <person name="Picardeau M."/>
            <person name="Goarant C."/>
        </authorList>
    </citation>
    <scope>NUCLEOTIDE SEQUENCE [LARGE SCALE GENOMIC DNA]</scope>
    <source>
        <strain evidence="9 10">FH4-C-A1</strain>
    </source>
</reference>
<proteinExistence type="inferred from homology"/>
<dbReference type="InterPro" id="IPR050240">
    <property type="entry name" value="DNA_pol_type-B"/>
</dbReference>
<sequence length="759" mass="87974">MKENSFEGFLIDLYDLEGNITLWIKGESELRSFHDVFYPTFYIHGNERYQNNFIARLIGLRALLRPPKQLNKLGFYSNKPVSVLEISLSVPSVLRRIYHRLHAFYEKLDIYHSDIELTTAYMYAKKLYPFARVQVTYEGQRLTSIKPLSDLQDADYEIPKLRTMDLYFKLNHRIGYSQANPLVISTDDGFHEELFFPNAVDLLRRINEILKEFDPDIIVSAFGDQAIMPFLFSLGQQHHFKLLLDRDPGRITRKIQTKGTSFESYGQVIYRAPNYPLFGRLHIDSCNSFVFKESYLLGIFELARLSRIPIQRMARASTGTALTNIEMAVALKKNYLVPWQKSSLERSKTVYELIRVDKGGLVTLPDLSSGSLLENVAQLDFAQMYPSIMSSYNISPETVNCSCCEDDETKTYIPGTTYHCCTRRRGVVSEALEDILKRRKYYKDQIELKSERSAIYDARQNALKWMLVTSFGYLGYRNAKFGRLESHESVTAIGREVLLIAKEVTEDLGYTFLHAITDSLFISKLDSAPFTREELLLLCAAITEKTKIQLKIEGIYEWLMFPASKNDHQIGVVNRYLGKFLQGELKVRGIFVRRKDMPTFIKRFQTELLETMQSCSTKNELYEKRPFLDSLYFQYVKALLDGKIEIGDLLMKRTISKSSEEYVAKNSSSQSLNSLNAQGIKIEPGEKIKYLVVQGWKQKREYLPEEIAVKVTVRPKIHIEFYRDLLIQALEEVTEHLQPREYFKALRQKQLLLPFKLVS</sequence>
<dbReference type="PANTHER" id="PTHR10322">
    <property type="entry name" value="DNA POLYMERASE CATALYTIC SUBUNIT"/>
    <property type="match status" value="1"/>
</dbReference>
<dbReference type="Gene3D" id="3.30.342.10">
    <property type="entry name" value="DNA Polymerase, chain B, domain 1"/>
    <property type="match status" value="1"/>
</dbReference>
<dbReference type="InterPro" id="IPR012337">
    <property type="entry name" value="RNaseH-like_sf"/>
</dbReference>
<feature type="domain" description="DNA-directed DNA polymerase family B multifunctional" evidence="8">
    <location>
        <begin position="327"/>
        <end position="736"/>
    </location>
</feature>
<evidence type="ECO:0000256" key="1">
    <source>
        <dbReference type="ARBA" id="ARBA00005755"/>
    </source>
</evidence>
<dbReference type="InterPro" id="IPR043502">
    <property type="entry name" value="DNA/RNA_pol_sf"/>
</dbReference>
<dbReference type="EC" id="2.7.7.7" evidence="2"/>
<dbReference type="Proteomes" id="UP000231879">
    <property type="component" value="Unassembled WGS sequence"/>
</dbReference>
<dbReference type="SMART" id="SM00486">
    <property type="entry name" value="POLBc"/>
    <property type="match status" value="1"/>
</dbReference>
<dbReference type="InterPro" id="IPR036397">
    <property type="entry name" value="RNaseH_sf"/>
</dbReference>
<dbReference type="PANTHER" id="PTHR10322:SF23">
    <property type="entry name" value="DNA POLYMERASE DELTA CATALYTIC SUBUNIT"/>
    <property type="match status" value="1"/>
</dbReference>
<accession>A0ABX4NNK5</accession>
<comment type="catalytic activity">
    <reaction evidence="7">
        <text>DNA(n) + a 2'-deoxyribonucleoside 5'-triphosphate = DNA(n+1) + diphosphate</text>
        <dbReference type="Rhea" id="RHEA:22508"/>
        <dbReference type="Rhea" id="RHEA-COMP:17339"/>
        <dbReference type="Rhea" id="RHEA-COMP:17340"/>
        <dbReference type="ChEBI" id="CHEBI:33019"/>
        <dbReference type="ChEBI" id="CHEBI:61560"/>
        <dbReference type="ChEBI" id="CHEBI:173112"/>
        <dbReference type="EC" id="2.7.7.7"/>
    </reaction>
</comment>
<dbReference type="SUPFAM" id="SSF56672">
    <property type="entry name" value="DNA/RNA polymerases"/>
    <property type="match status" value="1"/>
</dbReference>
<dbReference type="Gene3D" id="3.30.420.10">
    <property type="entry name" value="Ribonuclease H-like superfamily/Ribonuclease H"/>
    <property type="match status" value="1"/>
</dbReference>
<comment type="similarity">
    <text evidence="1">Belongs to the DNA polymerase type-B family.</text>
</comment>
<organism evidence="9 10">
    <name type="scientific">Leptospira barantonii</name>
    <dbReference type="NCBI Taxonomy" id="2023184"/>
    <lineage>
        <taxon>Bacteria</taxon>
        <taxon>Pseudomonadati</taxon>
        <taxon>Spirochaetota</taxon>
        <taxon>Spirochaetia</taxon>
        <taxon>Leptospirales</taxon>
        <taxon>Leptospiraceae</taxon>
        <taxon>Leptospira</taxon>
    </lineage>
</organism>
<dbReference type="EMBL" id="NPDS01000002">
    <property type="protein sequence ID" value="PJZ58290.1"/>
    <property type="molecule type" value="Genomic_DNA"/>
</dbReference>
<evidence type="ECO:0000313" key="9">
    <source>
        <dbReference type="EMBL" id="PJZ58290.1"/>
    </source>
</evidence>
<evidence type="ECO:0000256" key="5">
    <source>
        <dbReference type="ARBA" id="ARBA00022932"/>
    </source>
</evidence>
<evidence type="ECO:0000256" key="4">
    <source>
        <dbReference type="ARBA" id="ARBA00022695"/>
    </source>
</evidence>
<dbReference type="Gene3D" id="1.10.132.60">
    <property type="entry name" value="DNA polymerase family B, C-terminal domain"/>
    <property type="match status" value="1"/>
</dbReference>
<dbReference type="Gene3D" id="1.10.287.690">
    <property type="entry name" value="Helix hairpin bin"/>
    <property type="match status" value="1"/>
</dbReference>
<evidence type="ECO:0000313" key="10">
    <source>
        <dbReference type="Proteomes" id="UP000231879"/>
    </source>
</evidence>
<protein>
    <recommendedName>
        <fullName evidence="2">DNA-directed DNA polymerase</fullName>
        <ecNumber evidence="2">2.7.7.7</ecNumber>
    </recommendedName>
</protein>
<evidence type="ECO:0000256" key="3">
    <source>
        <dbReference type="ARBA" id="ARBA00022679"/>
    </source>
</evidence>
<evidence type="ECO:0000256" key="6">
    <source>
        <dbReference type="ARBA" id="ARBA00023125"/>
    </source>
</evidence>
<evidence type="ECO:0000256" key="2">
    <source>
        <dbReference type="ARBA" id="ARBA00012417"/>
    </source>
</evidence>
<comment type="caution">
    <text evidence="9">The sequence shown here is derived from an EMBL/GenBank/DDBJ whole genome shotgun (WGS) entry which is preliminary data.</text>
</comment>
<dbReference type="InterPro" id="IPR042087">
    <property type="entry name" value="DNA_pol_B_thumb"/>
</dbReference>
<keyword evidence="5" id="KW-0239">DNA-directed DNA polymerase</keyword>
<keyword evidence="10" id="KW-1185">Reference proteome</keyword>
<dbReference type="InterPro" id="IPR006172">
    <property type="entry name" value="DNA-dir_DNA_pol_B"/>
</dbReference>
<name>A0ABX4NNK5_9LEPT</name>
<dbReference type="RefSeq" id="WP_100761924.1">
    <property type="nucleotide sequence ID" value="NZ_NPDS01000002.1"/>
</dbReference>
<keyword evidence="3" id="KW-0808">Transferase</keyword>
<keyword evidence="6" id="KW-0238">DNA-binding</keyword>
<keyword evidence="4" id="KW-0548">Nucleotidyltransferase</keyword>
<dbReference type="SUPFAM" id="SSF53098">
    <property type="entry name" value="Ribonuclease H-like"/>
    <property type="match status" value="1"/>
</dbReference>
<evidence type="ECO:0000256" key="7">
    <source>
        <dbReference type="ARBA" id="ARBA00049244"/>
    </source>
</evidence>
<dbReference type="InterPro" id="IPR023211">
    <property type="entry name" value="DNA_pol_palm_dom_sf"/>
</dbReference>
<evidence type="ECO:0000259" key="8">
    <source>
        <dbReference type="Pfam" id="PF00136"/>
    </source>
</evidence>
<dbReference type="Gene3D" id="3.90.1600.10">
    <property type="entry name" value="Palm domain of DNA polymerase"/>
    <property type="match status" value="1"/>
</dbReference>
<dbReference type="Pfam" id="PF00136">
    <property type="entry name" value="DNA_pol_B"/>
    <property type="match status" value="1"/>
</dbReference>
<gene>
    <name evidence="9" type="ORF">CH367_07895</name>
</gene>